<keyword evidence="2" id="KW-1185">Reference proteome</keyword>
<dbReference type="OrthoDB" id="10397889at2759"/>
<accession>A0A5N6HQW3</accession>
<dbReference type="RefSeq" id="XP_031934204.1">
    <property type="nucleotide sequence ID" value="XM_032088580.1"/>
</dbReference>
<sequence length="127" mass="14381">MAYETLTEETQGIVASIKRIIDEKRADIGQHKHGIGWEYTGSDLLNLTDKLKNELNNSDFQVFKINVLHLVHNGSIQNRTGHVLVFPLNGSANFAPDEPLLACHHIEKERTIYGDHLDLIIVSLKKR</sequence>
<name>A0A5N6HQW3_9EURO</name>
<organism evidence="1 2">
    <name type="scientific">Aspergillus pseudonomiae</name>
    <dbReference type="NCBI Taxonomy" id="1506151"/>
    <lineage>
        <taxon>Eukaryota</taxon>
        <taxon>Fungi</taxon>
        <taxon>Dikarya</taxon>
        <taxon>Ascomycota</taxon>
        <taxon>Pezizomycotina</taxon>
        <taxon>Eurotiomycetes</taxon>
        <taxon>Eurotiomycetidae</taxon>
        <taxon>Eurotiales</taxon>
        <taxon>Aspergillaceae</taxon>
        <taxon>Aspergillus</taxon>
        <taxon>Aspergillus subgen. Circumdati</taxon>
    </lineage>
</organism>
<dbReference type="Proteomes" id="UP000325579">
    <property type="component" value="Unassembled WGS sequence"/>
</dbReference>
<proteinExistence type="predicted"/>
<gene>
    <name evidence="1" type="ORF">BDV37DRAFT_289894</name>
</gene>
<dbReference type="EMBL" id="ML736958">
    <property type="protein sequence ID" value="KAE8396885.1"/>
    <property type="molecule type" value="Genomic_DNA"/>
</dbReference>
<evidence type="ECO:0000313" key="2">
    <source>
        <dbReference type="Proteomes" id="UP000325579"/>
    </source>
</evidence>
<accession>A0A5N7CRX4</accession>
<reference evidence="1 2" key="1">
    <citation type="submission" date="2019-04" db="EMBL/GenBank/DDBJ databases">
        <authorList>
            <consortium name="DOE Joint Genome Institute"/>
            <person name="Mondo S."/>
            <person name="Kjaerbolling I."/>
            <person name="Vesth T."/>
            <person name="Frisvad J.C."/>
            <person name="Nybo J.L."/>
            <person name="Theobald S."/>
            <person name="Kildgaard S."/>
            <person name="Isbrandt T."/>
            <person name="Kuo A."/>
            <person name="Sato A."/>
            <person name="Lyhne E.K."/>
            <person name="Kogle M.E."/>
            <person name="Wiebenga A."/>
            <person name="Kun R.S."/>
            <person name="Lubbers R.J."/>
            <person name="Makela M.R."/>
            <person name="Barry K."/>
            <person name="Chovatia M."/>
            <person name="Clum A."/>
            <person name="Daum C."/>
            <person name="Haridas S."/>
            <person name="He G."/>
            <person name="LaButti K."/>
            <person name="Lipzen A."/>
            <person name="Riley R."/>
            <person name="Salamov A."/>
            <person name="Simmons B.A."/>
            <person name="Magnuson J.K."/>
            <person name="Henrissat B."/>
            <person name="Mortensen U.H."/>
            <person name="Larsen T.O."/>
            <person name="Devries R.P."/>
            <person name="Grigoriev I.V."/>
            <person name="Machida M."/>
            <person name="Baker S.E."/>
            <person name="Andersen M.R."/>
            <person name="Cantor M.N."/>
            <person name="Hua S.X."/>
        </authorList>
    </citation>
    <scope>NUCLEOTIDE SEQUENCE [LARGE SCALE GENOMIC DNA]</scope>
    <source>
        <strain evidence="1 2">CBS 119388</strain>
    </source>
</reference>
<dbReference type="AlphaFoldDB" id="A0A5N6HQW3"/>
<evidence type="ECO:0000313" key="1">
    <source>
        <dbReference type="EMBL" id="KAE8396885.1"/>
    </source>
</evidence>
<dbReference type="GeneID" id="43673271"/>
<protein>
    <submittedName>
        <fullName evidence="1">Uncharacterized protein</fullName>
    </submittedName>
</protein>